<evidence type="ECO:0000256" key="1">
    <source>
        <dbReference type="SAM" id="MobiDB-lite"/>
    </source>
</evidence>
<dbReference type="Pfam" id="PF19916">
    <property type="entry name" value="VMAP-M0"/>
    <property type="match status" value="1"/>
</dbReference>
<evidence type="ECO:0000313" key="5">
    <source>
        <dbReference type="Proteomes" id="UP001221328"/>
    </source>
</evidence>
<evidence type="ECO:0000313" key="4">
    <source>
        <dbReference type="EMBL" id="MDC2954916.1"/>
    </source>
</evidence>
<keyword evidence="5" id="KW-1185">Reference proteome</keyword>
<dbReference type="EMBL" id="JAQOSK010000003">
    <property type="protein sequence ID" value="MDC2954916.1"/>
    <property type="molecule type" value="Genomic_DNA"/>
</dbReference>
<comment type="caution">
    <text evidence="4">The sequence shown here is derived from an EMBL/GenBank/DDBJ whole genome shotgun (WGS) entry which is preliminary data.</text>
</comment>
<dbReference type="Proteomes" id="UP001221328">
    <property type="component" value="Unassembled WGS sequence"/>
</dbReference>
<dbReference type="RefSeq" id="WP_272175002.1">
    <property type="nucleotide sequence ID" value="NZ_JAQOSK010000003.1"/>
</dbReference>
<proteinExistence type="predicted"/>
<accession>A0ABT5FR23</accession>
<gene>
    <name evidence="4" type="ORF">PO587_10610</name>
</gene>
<dbReference type="Pfam" id="PF20028">
    <property type="entry name" value="VMAP-C"/>
    <property type="match status" value="1"/>
</dbReference>
<evidence type="ECO:0000259" key="2">
    <source>
        <dbReference type="Pfam" id="PF19916"/>
    </source>
</evidence>
<feature type="compositionally biased region" description="Low complexity" evidence="1">
    <location>
        <begin position="134"/>
        <end position="145"/>
    </location>
</feature>
<dbReference type="InterPro" id="IPR045555">
    <property type="entry name" value="VMAP-M0"/>
</dbReference>
<feature type="region of interest" description="Disordered" evidence="1">
    <location>
        <begin position="122"/>
        <end position="159"/>
    </location>
</feature>
<feature type="domain" description="vWA-MoxR associated protein C-terminal" evidence="3">
    <location>
        <begin position="298"/>
        <end position="544"/>
    </location>
</feature>
<name>A0ABT5FR23_9ACTN</name>
<feature type="region of interest" description="Disordered" evidence="1">
    <location>
        <begin position="554"/>
        <end position="600"/>
    </location>
</feature>
<dbReference type="InterPro" id="IPR045450">
    <property type="entry name" value="VMAP_C"/>
</dbReference>
<reference evidence="4 5" key="1">
    <citation type="journal article" date="2015" name="Int. J. Syst. Evol. Microbiol.">
        <title>Streptomyces gilvifuscus sp. nov., an actinomycete that produces antibacterial compounds isolated from soil.</title>
        <authorList>
            <person name="Nguyen T.M."/>
            <person name="Kim J."/>
        </authorList>
    </citation>
    <scope>NUCLEOTIDE SEQUENCE [LARGE SCALE GENOMIC DNA]</scope>
    <source>
        <strain evidence="4 5">T113</strain>
    </source>
</reference>
<sequence>MANAAGGLHGREQEEFVSILVGELVHCRFLDESSSRRTVGEHLGLPPEVWEGTLPAFRVELARHVSLDLIDRVYTLCTVVGWYDEARRESLWRQLQAFLTERPEAEEDQGRTWPAIASPAVDSGTRLSRSSHNARPPARGAARSGPLPPAPVVASAAPQLPSPFTADEYRRVESLLRLDQHGPQEMHELQDNIAFELGFPVPGAPSTPLDLFAALVDFNSSADHIPPSVVALEWVAALAVDKTIARQCRQWAERWAREHDCLPALQRRRHAREQRHDNPQVPRALLIMVEPAEDGSDDVTVRYWINDLAGHWAPRAGEATETRMNSLGDAVERALAEGERLWATSRADPVDQLPPFVEFILPYLLLNHDVARLEIGANGPEAAAIGPRYCVHLRSLERLRRVPHDPFITNRWHQRWQELHQQGTRLHHWTHDAGITVEHWSRSLTHRQHGSAQYTALALDAPRRGSDALTALKRAIAEGFGLVLWDRRGKLEPRIRETLTELLNGSPTTHDLPRRVQEMRARAEADADGDVFLGRHVAFLWDDPERIVDCQSGHPAPDDAAGLPYIEPSGISLRPVMSDSPSVSPGPSRSPRSSPREEAP</sequence>
<organism evidence="4 5">
    <name type="scientific">Streptomyces gilvifuscus</name>
    <dbReference type="NCBI Taxonomy" id="1550617"/>
    <lineage>
        <taxon>Bacteria</taxon>
        <taxon>Bacillati</taxon>
        <taxon>Actinomycetota</taxon>
        <taxon>Actinomycetes</taxon>
        <taxon>Kitasatosporales</taxon>
        <taxon>Streptomycetaceae</taxon>
        <taxon>Streptomyces</taxon>
    </lineage>
</organism>
<feature type="compositionally biased region" description="Low complexity" evidence="1">
    <location>
        <begin position="574"/>
        <end position="593"/>
    </location>
</feature>
<evidence type="ECO:0000259" key="3">
    <source>
        <dbReference type="Pfam" id="PF20028"/>
    </source>
</evidence>
<feature type="domain" description="vWA-MoxR associated protein middle region 0" evidence="2">
    <location>
        <begin position="164"/>
        <end position="270"/>
    </location>
</feature>
<protein>
    <submittedName>
        <fullName evidence="4">Uncharacterized protein</fullName>
    </submittedName>
</protein>